<proteinExistence type="predicted"/>
<keyword evidence="1" id="KW-1133">Transmembrane helix</keyword>
<dbReference type="Proteomes" id="UP000821866">
    <property type="component" value="Chromosome 3"/>
</dbReference>
<keyword evidence="1" id="KW-0472">Membrane</keyword>
<evidence type="ECO:0000256" key="1">
    <source>
        <dbReference type="SAM" id="Phobius"/>
    </source>
</evidence>
<reference evidence="3" key="1">
    <citation type="journal article" date="2020" name="Cell">
        <title>Large-Scale Comparative Analyses of Tick Genomes Elucidate Their Genetic Diversity and Vector Capacities.</title>
        <authorList>
            <consortium name="Tick Genome and Microbiome Consortium (TIGMIC)"/>
            <person name="Jia N."/>
            <person name="Wang J."/>
            <person name="Shi W."/>
            <person name="Du L."/>
            <person name="Sun Y."/>
            <person name="Zhan W."/>
            <person name="Jiang J.F."/>
            <person name="Wang Q."/>
            <person name="Zhang B."/>
            <person name="Ji P."/>
            <person name="Bell-Sakyi L."/>
            <person name="Cui X.M."/>
            <person name="Yuan T.T."/>
            <person name="Jiang B.G."/>
            <person name="Yang W.F."/>
            <person name="Lam T.T."/>
            <person name="Chang Q.C."/>
            <person name="Ding S.J."/>
            <person name="Wang X.J."/>
            <person name="Zhu J.G."/>
            <person name="Ruan X.D."/>
            <person name="Zhao L."/>
            <person name="Wei J.T."/>
            <person name="Ye R.Z."/>
            <person name="Que T.C."/>
            <person name="Du C.H."/>
            <person name="Zhou Y.H."/>
            <person name="Cheng J.X."/>
            <person name="Dai P.F."/>
            <person name="Guo W.B."/>
            <person name="Han X.H."/>
            <person name="Huang E.J."/>
            <person name="Li L.F."/>
            <person name="Wei W."/>
            <person name="Gao Y.C."/>
            <person name="Liu J.Z."/>
            <person name="Shao H.Z."/>
            <person name="Wang X."/>
            <person name="Wang C.C."/>
            <person name="Yang T.C."/>
            <person name="Huo Q.B."/>
            <person name="Li W."/>
            <person name="Chen H.Y."/>
            <person name="Chen S.E."/>
            <person name="Zhou L.G."/>
            <person name="Ni X.B."/>
            <person name="Tian J.H."/>
            <person name="Sheng Y."/>
            <person name="Liu T."/>
            <person name="Pan Y.S."/>
            <person name="Xia L.Y."/>
            <person name="Li J."/>
            <person name="Zhao F."/>
            <person name="Cao W.C."/>
        </authorList>
    </citation>
    <scope>NUCLEOTIDE SEQUENCE</scope>
    <source>
        <strain evidence="3">Rmic-2018</strain>
    </source>
</reference>
<feature type="transmembrane region" description="Helical" evidence="1">
    <location>
        <begin position="203"/>
        <end position="227"/>
    </location>
</feature>
<evidence type="ECO:0000256" key="2">
    <source>
        <dbReference type="SAM" id="SignalP"/>
    </source>
</evidence>
<dbReference type="AlphaFoldDB" id="A0A9J6EDX1"/>
<evidence type="ECO:0000313" key="3">
    <source>
        <dbReference type="EMBL" id="KAH8032643.1"/>
    </source>
</evidence>
<evidence type="ECO:0000313" key="4">
    <source>
        <dbReference type="Proteomes" id="UP000821866"/>
    </source>
</evidence>
<comment type="caution">
    <text evidence="3">The sequence shown here is derived from an EMBL/GenBank/DDBJ whole genome shotgun (WGS) entry which is preliminary data.</text>
</comment>
<feature type="chain" id="PRO_5039918641" evidence="2">
    <location>
        <begin position="31"/>
        <end position="279"/>
    </location>
</feature>
<protein>
    <submittedName>
        <fullName evidence="3">Uncharacterized protein</fullName>
    </submittedName>
</protein>
<feature type="signal peptide" evidence="2">
    <location>
        <begin position="1"/>
        <end position="30"/>
    </location>
</feature>
<reference evidence="3" key="2">
    <citation type="submission" date="2021-09" db="EMBL/GenBank/DDBJ databases">
        <authorList>
            <person name="Jia N."/>
            <person name="Wang J."/>
            <person name="Shi W."/>
            <person name="Du L."/>
            <person name="Sun Y."/>
            <person name="Zhan W."/>
            <person name="Jiang J."/>
            <person name="Wang Q."/>
            <person name="Zhang B."/>
            <person name="Ji P."/>
            <person name="Sakyi L.B."/>
            <person name="Cui X."/>
            <person name="Yuan T."/>
            <person name="Jiang B."/>
            <person name="Yang W."/>
            <person name="Lam T.T.-Y."/>
            <person name="Chang Q."/>
            <person name="Ding S."/>
            <person name="Wang X."/>
            <person name="Zhu J."/>
            <person name="Ruan X."/>
            <person name="Zhao L."/>
            <person name="Wei J."/>
            <person name="Que T."/>
            <person name="Du C."/>
            <person name="Cheng J."/>
            <person name="Dai P."/>
            <person name="Han X."/>
            <person name="Huang E."/>
            <person name="Gao Y."/>
            <person name="Liu J."/>
            <person name="Shao H."/>
            <person name="Ye R."/>
            <person name="Li L."/>
            <person name="Wei W."/>
            <person name="Wang X."/>
            <person name="Wang C."/>
            <person name="Huo Q."/>
            <person name="Li W."/>
            <person name="Guo W."/>
            <person name="Chen H."/>
            <person name="Chen S."/>
            <person name="Zhou L."/>
            <person name="Zhou L."/>
            <person name="Ni X."/>
            <person name="Tian J."/>
            <person name="Zhou Y."/>
            <person name="Sheng Y."/>
            <person name="Liu T."/>
            <person name="Pan Y."/>
            <person name="Xia L."/>
            <person name="Li J."/>
            <person name="Zhao F."/>
            <person name="Cao W."/>
        </authorList>
    </citation>
    <scope>NUCLEOTIDE SEQUENCE</scope>
    <source>
        <strain evidence="3">Rmic-2018</strain>
        <tissue evidence="3">Larvae</tissue>
    </source>
</reference>
<feature type="transmembrane region" description="Helical" evidence="1">
    <location>
        <begin position="171"/>
        <end position="191"/>
    </location>
</feature>
<organism evidence="3 4">
    <name type="scientific">Rhipicephalus microplus</name>
    <name type="common">Cattle tick</name>
    <name type="synonym">Boophilus microplus</name>
    <dbReference type="NCBI Taxonomy" id="6941"/>
    <lineage>
        <taxon>Eukaryota</taxon>
        <taxon>Metazoa</taxon>
        <taxon>Ecdysozoa</taxon>
        <taxon>Arthropoda</taxon>
        <taxon>Chelicerata</taxon>
        <taxon>Arachnida</taxon>
        <taxon>Acari</taxon>
        <taxon>Parasitiformes</taxon>
        <taxon>Ixodida</taxon>
        <taxon>Ixodoidea</taxon>
        <taxon>Ixodidae</taxon>
        <taxon>Rhipicephalinae</taxon>
        <taxon>Rhipicephalus</taxon>
        <taxon>Boophilus</taxon>
    </lineage>
</organism>
<keyword evidence="4" id="KW-1185">Reference proteome</keyword>
<keyword evidence="1" id="KW-0812">Transmembrane</keyword>
<accession>A0A9J6EDX1</accession>
<name>A0A9J6EDX1_RHIMP</name>
<gene>
    <name evidence="3" type="ORF">HPB51_026096</name>
</gene>
<sequence>MAGRATAARWPAHPAQLLAALLLATRSTQAGLLESLCALLGEPELCRNDDGAKSSWEDAATTWGPFQPIADASDPPPHTRDIPWRPGMIVIKGKRTARLDSVFRANHSLPSPQTNESLQIDFDNVTYSVDDPMLPWKILEYFANLQVEVSYVENVEKRKAYSRYLFRQMNVYLYSVAGAGATVKLAPRGYFSPEFFVGLVNKLSMILVLVMTGMLLWFIGFLAYWFYSGGTDSSPTASDDYCGLSELSAASATELRCRRVATKATGRSRVRSRSCDDDL</sequence>
<dbReference type="EMBL" id="JABSTU010000005">
    <property type="protein sequence ID" value="KAH8032643.1"/>
    <property type="molecule type" value="Genomic_DNA"/>
</dbReference>
<keyword evidence="2" id="KW-0732">Signal</keyword>